<dbReference type="EC" id="3.1.1.61" evidence="6"/>
<dbReference type="InterPro" id="IPR001789">
    <property type="entry name" value="Sig_transdc_resp-reg_receiver"/>
</dbReference>
<dbReference type="PANTHER" id="PTHR42872">
    <property type="entry name" value="PROTEIN-GLUTAMATE METHYLESTERASE/PROTEIN-GLUTAMINE GLUTAMINASE"/>
    <property type="match status" value="1"/>
</dbReference>
<feature type="active site" evidence="6 7">
    <location>
        <position position="234"/>
    </location>
</feature>
<keyword evidence="1 6" id="KW-0963">Cytoplasm</keyword>
<feature type="active site" evidence="6 7">
    <location>
        <position position="354"/>
    </location>
</feature>
<dbReference type="GO" id="GO:0050568">
    <property type="term" value="F:protein-glutamine glutaminase activity"/>
    <property type="evidence" value="ECO:0007669"/>
    <property type="project" value="UniProtKB-UniRule"/>
</dbReference>
<dbReference type="SMART" id="SM00448">
    <property type="entry name" value="REC"/>
    <property type="match status" value="1"/>
</dbReference>
<comment type="similarity">
    <text evidence="6">Belongs to the CheB family.</text>
</comment>
<dbReference type="Pfam" id="PF00072">
    <property type="entry name" value="Response_reg"/>
    <property type="match status" value="1"/>
</dbReference>
<evidence type="ECO:0000256" key="4">
    <source>
        <dbReference type="ARBA" id="ARBA00022801"/>
    </source>
</evidence>
<comment type="PTM">
    <text evidence="6">Phosphorylated by CheA. Phosphorylation of the N-terminal regulatory domain activates the methylesterase activity.</text>
</comment>
<evidence type="ECO:0000256" key="6">
    <source>
        <dbReference type="HAMAP-Rule" id="MF_00099"/>
    </source>
</evidence>
<name>A0A3M4BDS7_9PSED</name>
<keyword evidence="4 6" id="KW-0378">Hydrolase</keyword>
<comment type="subcellular location">
    <subcellularLocation>
        <location evidence="6">Cytoplasm</location>
    </subcellularLocation>
</comment>
<dbReference type="EMBL" id="RBQG01000074">
    <property type="protein sequence ID" value="RMP16644.1"/>
    <property type="molecule type" value="Genomic_DNA"/>
</dbReference>
<dbReference type="Proteomes" id="UP000267908">
    <property type="component" value="Unassembled WGS sequence"/>
</dbReference>
<evidence type="ECO:0000313" key="13">
    <source>
        <dbReference type="Proteomes" id="UP000267908"/>
    </source>
</evidence>
<dbReference type="SUPFAM" id="SSF52172">
    <property type="entry name" value="CheY-like"/>
    <property type="match status" value="1"/>
</dbReference>
<dbReference type="InterPro" id="IPR035909">
    <property type="entry name" value="CheB_C"/>
</dbReference>
<comment type="caution">
    <text evidence="12">The sequence shown here is derived from an EMBL/GenBank/DDBJ whole genome shotgun (WGS) entry which is preliminary data.</text>
</comment>
<evidence type="ECO:0000256" key="7">
    <source>
        <dbReference type="PROSITE-ProRule" id="PRU00050"/>
    </source>
</evidence>
<dbReference type="InterPro" id="IPR011006">
    <property type="entry name" value="CheY-like_superfamily"/>
</dbReference>
<dbReference type="FunFam" id="3.40.50.2300:FF:000077">
    <property type="entry name" value="Chemotaxis response regulator"/>
    <property type="match status" value="1"/>
</dbReference>
<evidence type="ECO:0000256" key="5">
    <source>
        <dbReference type="ARBA" id="ARBA00048267"/>
    </source>
</evidence>
<feature type="modified residue" description="4-aspartylphosphate" evidence="6 8">
    <location>
        <position position="73"/>
    </location>
</feature>
<dbReference type="AlphaFoldDB" id="A0A3M4BDS7"/>
<evidence type="ECO:0000256" key="1">
    <source>
        <dbReference type="ARBA" id="ARBA00022490"/>
    </source>
</evidence>
<evidence type="ECO:0000259" key="11">
    <source>
        <dbReference type="PROSITE" id="PS50122"/>
    </source>
</evidence>
<dbReference type="GO" id="GO:0000156">
    <property type="term" value="F:phosphorelay response regulator activity"/>
    <property type="evidence" value="ECO:0007669"/>
    <property type="project" value="InterPro"/>
</dbReference>
<evidence type="ECO:0000313" key="12">
    <source>
        <dbReference type="EMBL" id="RMP16644.1"/>
    </source>
</evidence>
<feature type="domain" description="Response regulatory" evidence="10">
    <location>
        <begin position="22"/>
        <end position="139"/>
    </location>
</feature>
<keyword evidence="2 6" id="KW-0145">Chemotaxis</keyword>
<dbReference type="NCBIfam" id="NF001965">
    <property type="entry name" value="PRK00742.1"/>
    <property type="match status" value="1"/>
</dbReference>
<evidence type="ECO:0000256" key="8">
    <source>
        <dbReference type="PROSITE-ProRule" id="PRU00169"/>
    </source>
</evidence>
<sequence length="410" mass="43147">MNPGLRAAWLPATPIGVFMAVKVLVVDDSGFFRRRVTEILSSDPNIVVVGTATNGKEAIEQALALKPDVITMDYEMPMMDGITAVRHIMQRIPTPVLMFSSLTHEGARVTLDALDAGAVDFLPKNFEDISRNPQKVKQLLCEKINSISRSNRRSSGMGSASAASPAPAAPAPSTLSSRAPAPSAAAPARAVPSRTAAPAAAPAAHGHAHHAPAHPTTTGTAKRKAYKLVAIGTSTGGPVALQRVLTQLPANFPAPLVLIQHMPAAFTKAFAERLDKLCKISVKEAEDGDVLRPGLALLAPGGKQMMVDSRGTVKILPGDERLNYKPCVDITFGSAAKSYGDKVLSVVLTGMGADGREGARLLKQVGSTVWAQDEASCVIYGMPMAIVKAELADAIYSLDDIGRHLVEACL</sequence>
<accession>A0A3M4BDS7</accession>
<dbReference type="GO" id="GO:0008984">
    <property type="term" value="F:protein-glutamate methylesterase activity"/>
    <property type="evidence" value="ECO:0007669"/>
    <property type="project" value="UniProtKB-UniRule"/>
</dbReference>
<dbReference type="GO" id="GO:0006935">
    <property type="term" value="P:chemotaxis"/>
    <property type="evidence" value="ECO:0007669"/>
    <property type="project" value="UniProtKB-UniRule"/>
</dbReference>
<evidence type="ECO:0000256" key="3">
    <source>
        <dbReference type="ARBA" id="ARBA00022553"/>
    </source>
</evidence>
<reference evidence="12 13" key="1">
    <citation type="submission" date="2018-08" db="EMBL/GenBank/DDBJ databases">
        <title>Recombination of ecologically and evolutionarily significant loci maintains genetic cohesion in the Pseudomonas syringae species complex.</title>
        <authorList>
            <person name="Dillon M."/>
            <person name="Thakur S."/>
            <person name="Almeida R.N.D."/>
            <person name="Weir B.S."/>
            <person name="Guttman D.S."/>
        </authorList>
    </citation>
    <scope>NUCLEOTIDE SEQUENCE [LARGE SCALE GENOMIC DNA]</scope>
    <source>
        <strain evidence="12 13">ICMP 4330</strain>
    </source>
</reference>
<dbReference type="GO" id="GO:0005737">
    <property type="term" value="C:cytoplasm"/>
    <property type="evidence" value="ECO:0007669"/>
    <property type="project" value="UniProtKB-SubCell"/>
</dbReference>
<dbReference type="SUPFAM" id="SSF52738">
    <property type="entry name" value="Methylesterase CheB, C-terminal domain"/>
    <property type="match status" value="1"/>
</dbReference>
<comment type="function">
    <text evidence="6">Involved in chemotaxis. Part of a chemotaxis signal transduction system that modulates chemotaxis in response to various stimuli. Catalyzes the demethylation of specific methylglutamate residues introduced into the chemoreceptors (methyl-accepting chemotaxis proteins or MCP) by CheR. Also mediates the irreversible deamidation of specific glutamine residues to glutamic acid.</text>
</comment>
<dbReference type="CDD" id="cd16432">
    <property type="entry name" value="CheB_Rec"/>
    <property type="match status" value="1"/>
</dbReference>
<dbReference type="PIRSF" id="PIRSF000876">
    <property type="entry name" value="RR_chemtxs_CheB"/>
    <property type="match status" value="1"/>
</dbReference>
<dbReference type="InterPro" id="IPR008248">
    <property type="entry name" value="CheB-like"/>
</dbReference>
<dbReference type="Gene3D" id="3.40.50.2300">
    <property type="match status" value="1"/>
</dbReference>
<gene>
    <name evidence="6" type="primary">cheB</name>
    <name evidence="12" type="ORF">ALQ28_103548</name>
</gene>
<dbReference type="Pfam" id="PF01339">
    <property type="entry name" value="CheB_methylest"/>
    <property type="match status" value="1"/>
</dbReference>
<feature type="active site" evidence="6 7">
    <location>
        <position position="261"/>
    </location>
</feature>
<comment type="domain">
    <text evidence="6">Contains a C-terminal catalytic domain, and an N-terminal region which modulates catalytic activity.</text>
</comment>
<feature type="region of interest" description="Disordered" evidence="9">
    <location>
        <begin position="148"/>
        <end position="221"/>
    </location>
</feature>
<dbReference type="PANTHER" id="PTHR42872:SF3">
    <property type="entry name" value="PROTEIN-GLUTAMATE METHYLESTERASE_PROTEIN-GLUTAMINE GLUTAMINASE 1"/>
    <property type="match status" value="1"/>
</dbReference>
<dbReference type="FunFam" id="3.40.50.180:FF:000001">
    <property type="entry name" value="Protein-glutamate methylesterase/protein-glutamine glutaminase"/>
    <property type="match status" value="1"/>
</dbReference>
<dbReference type="CDD" id="cd17541">
    <property type="entry name" value="REC_CheB-like"/>
    <property type="match status" value="1"/>
</dbReference>
<comment type="catalytic activity">
    <reaction evidence="5 6">
        <text>[protein]-L-glutamate 5-O-methyl ester + H2O = L-glutamyl-[protein] + methanol + H(+)</text>
        <dbReference type="Rhea" id="RHEA:23236"/>
        <dbReference type="Rhea" id="RHEA-COMP:10208"/>
        <dbReference type="Rhea" id="RHEA-COMP:10311"/>
        <dbReference type="ChEBI" id="CHEBI:15377"/>
        <dbReference type="ChEBI" id="CHEBI:15378"/>
        <dbReference type="ChEBI" id="CHEBI:17790"/>
        <dbReference type="ChEBI" id="CHEBI:29973"/>
        <dbReference type="ChEBI" id="CHEBI:82795"/>
        <dbReference type="EC" id="3.1.1.61"/>
    </reaction>
</comment>
<dbReference type="EC" id="3.5.1.44" evidence="6"/>
<dbReference type="PROSITE" id="PS50122">
    <property type="entry name" value="CHEB"/>
    <property type="match status" value="1"/>
</dbReference>
<dbReference type="Gene3D" id="3.40.50.180">
    <property type="entry name" value="Methylesterase CheB, C-terminal domain"/>
    <property type="match status" value="1"/>
</dbReference>
<dbReference type="HAMAP" id="MF_00099">
    <property type="entry name" value="CheB_chemtxs"/>
    <property type="match status" value="1"/>
</dbReference>
<comment type="catalytic activity">
    <reaction evidence="6">
        <text>L-glutaminyl-[protein] + H2O = L-glutamyl-[protein] + NH4(+)</text>
        <dbReference type="Rhea" id="RHEA:16441"/>
        <dbReference type="Rhea" id="RHEA-COMP:10207"/>
        <dbReference type="Rhea" id="RHEA-COMP:10208"/>
        <dbReference type="ChEBI" id="CHEBI:15377"/>
        <dbReference type="ChEBI" id="CHEBI:28938"/>
        <dbReference type="ChEBI" id="CHEBI:29973"/>
        <dbReference type="ChEBI" id="CHEBI:30011"/>
        <dbReference type="EC" id="3.5.1.44"/>
    </reaction>
</comment>
<dbReference type="InterPro" id="IPR000673">
    <property type="entry name" value="Sig_transdc_resp-reg_Me-estase"/>
</dbReference>
<protein>
    <recommendedName>
        <fullName evidence="6">Protein-glutamate methylesterase/protein-glutamine glutaminase</fullName>
        <ecNumber evidence="6">3.1.1.61</ecNumber>
        <ecNumber evidence="6">3.5.1.44</ecNumber>
    </recommendedName>
</protein>
<proteinExistence type="inferred from homology"/>
<feature type="compositionally biased region" description="Low complexity" evidence="9">
    <location>
        <begin position="153"/>
        <end position="205"/>
    </location>
</feature>
<organism evidence="12 13">
    <name type="scientific">Pseudomonas syringae pv. delphinii</name>
    <dbReference type="NCBI Taxonomy" id="192088"/>
    <lineage>
        <taxon>Bacteria</taxon>
        <taxon>Pseudomonadati</taxon>
        <taxon>Pseudomonadota</taxon>
        <taxon>Gammaproteobacteria</taxon>
        <taxon>Pseudomonadales</taxon>
        <taxon>Pseudomonadaceae</taxon>
        <taxon>Pseudomonas</taxon>
    </lineage>
</organism>
<dbReference type="PROSITE" id="PS50110">
    <property type="entry name" value="RESPONSE_REGULATORY"/>
    <property type="match status" value="1"/>
</dbReference>
<evidence type="ECO:0000259" key="10">
    <source>
        <dbReference type="PROSITE" id="PS50110"/>
    </source>
</evidence>
<keyword evidence="3 6" id="KW-0597">Phosphoprotein</keyword>
<evidence type="ECO:0000256" key="9">
    <source>
        <dbReference type="SAM" id="MobiDB-lite"/>
    </source>
</evidence>
<feature type="domain" description="CheB-type methylesterase" evidence="11">
    <location>
        <begin position="215"/>
        <end position="407"/>
    </location>
</feature>
<evidence type="ECO:0000256" key="2">
    <source>
        <dbReference type="ARBA" id="ARBA00022500"/>
    </source>
</evidence>